<dbReference type="InterPro" id="IPR013087">
    <property type="entry name" value="Znf_C2H2_type"/>
</dbReference>
<gene>
    <name evidence="3" type="ORF">L873DRAFT_1901799</name>
</gene>
<feature type="compositionally biased region" description="Acidic residues" evidence="1">
    <location>
        <begin position="75"/>
        <end position="88"/>
    </location>
</feature>
<feature type="region of interest" description="Disordered" evidence="1">
    <location>
        <begin position="75"/>
        <end position="109"/>
    </location>
</feature>
<evidence type="ECO:0000313" key="4">
    <source>
        <dbReference type="Proteomes" id="UP000276215"/>
    </source>
</evidence>
<accession>A0A3N4JPF0</accession>
<dbReference type="OrthoDB" id="5408032at2759"/>
<feature type="domain" description="C2H2-type" evidence="2">
    <location>
        <begin position="8"/>
        <end position="29"/>
    </location>
</feature>
<name>A0A3N4JPF0_9PEZI</name>
<keyword evidence="4" id="KW-1185">Reference proteome</keyword>
<evidence type="ECO:0000259" key="2">
    <source>
        <dbReference type="PROSITE" id="PS00028"/>
    </source>
</evidence>
<protein>
    <recommendedName>
        <fullName evidence="2">C2H2-type domain-containing protein</fullName>
    </recommendedName>
</protein>
<organism evidence="3 4">
    <name type="scientific">Choiromyces venosus 120613-1</name>
    <dbReference type="NCBI Taxonomy" id="1336337"/>
    <lineage>
        <taxon>Eukaryota</taxon>
        <taxon>Fungi</taxon>
        <taxon>Dikarya</taxon>
        <taxon>Ascomycota</taxon>
        <taxon>Pezizomycotina</taxon>
        <taxon>Pezizomycetes</taxon>
        <taxon>Pezizales</taxon>
        <taxon>Tuberaceae</taxon>
        <taxon>Choiromyces</taxon>
    </lineage>
</organism>
<proteinExistence type="predicted"/>
<dbReference type="EMBL" id="ML120382">
    <property type="protein sequence ID" value="RPB00156.1"/>
    <property type="molecule type" value="Genomic_DNA"/>
</dbReference>
<sequence>MTSNMTKCPYCRRRYQQAAAYKKHLQTAHLDIVLSLRGITDATLLGPPAFVPDENINDSDYESDHGLEVVDSDSEIDDDMQNNSDADDDVSHPPVRGRPSSQETLPGAGRAFGDVAGYIELNRVMADDPWSPFLSDDNFNLASWLVRSKVAKSQIDAYFTEGLDGTDARSFRSAYTLWKHLDVLDPFGEYLVWMEAVINNGRDIATFYHRNIVDCVRYLIRQVAYKLDIVYAPIREYDLSGE</sequence>
<reference evidence="3 4" key="1">
    <citation type="journal article" date="2018" name="Nat. Ecol. Evol.">
        <title>Pezizomycetes genomes reveal the molecular basis of ectomycorrhizal truffle lifestyle.</title>
        <authorList>
            <person name="Murat C."/>
            <person name="Payen T."/>
            <person name="Noel B."/>
            <person name="Kuo A."/>
            <person name="Morin E."/>
            <person name="Chen J."/>
            <person name="Kohler A."/>
            <person name="Krizsan K."/>
            <person name="Balestrini R."/>
            <person name="Da Silva C."/>
            <person name="Montanini B."/>
            <person name="Hainaut M."/>
            <person name="Levati E."/>
            <person name="Barry K.W."/>
            <person name="Belfiori B."/>
            <person name="Cichocki N."/>
            <person name="Clum A."/>
            <person name="Dockter R.B."/>
            <person name="Fauchery L."/>
            <person name="Guy J."/>
            <person name="Iotti M."/>
            <person name="Le Tacon F."/>
            <person name="Lindquist E.A."/>
            <person name="Lipzen A."/>
            <person name="Malagnac F."/>
            <person name="Mello A."/>
            <person name="Molinier V."/>
            <person name="Miyauchi S."/>
            <person name="Poulain J."/>
            <person name="Riccioni C."/>
            <person name="Rubini A."/>
            <person name="Sitrit Y."/>
            <person name="Splivallo R."/>
            <person name="Traeger S."/>
            <person name="Wang M."/>
            <person name="Zifcakova L."/>
            <person name="Wipf D."/>
            <person name="Zambonelli A."/>
            <person name="Paolocci F."/>
            <person name="Nowrousian M."/>
            <person name="Ottonello S."/>
            <person name="Baldrian P."/>
            <person name="Spatafora J.W."/>
            <person name="Henrissat B."/>
            <person name="Nagy L.G."/>
            <person name="Aury J.M."/>
            <person name="Wincker P."/>
            <person name="Grigoriev I.V."/>
            <person name="Bonfante P."/>
            <person name="Martin F.M."/>
        </authorList>
    </citation>
    <scope>NUCLEOTIDE SEQUENCE [LARGE SCALE GENOMIC DNA]</scope>
    <source>
        <strain evidence="3 4">120613-1</strain>
    </source>
</reference>
<dbReference type="AlphaFoldDB" id="A0A3N4JPF0"/>
<evidence type="ECO:0000313" key="3">
    <source>
        <dbReference type="EMBL" id="RPB00156.1"/>
    </source>
</evidence>
<evidence type="ECO:0000256" key="1">
    <source>
        <dbReference type="SAM" id="MobiDB-lite"/>
    </source>
</evidence>
<dbReference type="Proteomes" id="UP000276215">
    <property type="component" value="Unassembled WGS sequence"/>
</dbReference>
<dbReference type="PROSITE" id="PS00028">
    <property type="entry name" value="ZINC_FINGER_C2H2_1"/>
    <property type="match status" value="1"/>
</dbReference>